<dbReference type="KEGG" id="sage:EN72_01235"/>
<dbReference type="GeneID" id="66885163"/>
<evidence type="ECO:0000313" key="19">
    <source>
        <dbReference type="Proteomes" id="UP000268870"/>
    </source>
</evidence>
<evidence type="ECO:0000313" key="8">
    <source>
        <dbReference type="EMBL" id="MDK6899886.1"/>
    </source>
</evidence>
<sequence>MKHTSKETKTKEAPMFIQMSIYAAILLVSQMISMLLPKSLPIPTTVIGLVLMYVLLTAKIIKVEWVDSFGALMISMIGFMFVPSGISVAANLDILKAEGLQLVAVITISTVVMLVVVAYVARLILAIRELSVTDLFKKILPNHYSKKVEEK</sequence>
<dbReference type="Proteomes" id="UP000254076">
    <property type="component" value="Unassembled WGS sequence"/>
</dbReference>
<comment type="subcellular location">
    <subcellularLocation>
        <location evidence="1">Cell membrane</location>
        <topology evidence="1">Multi-pass membrane protein</topology>
    </subcellularLocation>
</comment>
<evidence type="ECO:0000313" key="18">
    <source>
        <dbReference type="Proteomes" id="UP000256718"/>
    </source>
</evidence>
<dbReference type="OMA" id="TGWMTQL"/>
<dbReference type="KEGG" id="sags:SaSA20_0180"/>
<dbReference type="Proteomes" id="UP000268870">
    <property type="component" value="Chromosome"/>
</dbReference>
<keyword evidence="7" id="KW-0378">Hydrolase</keyword>
<evidence type="ECO:0000256" key="5">
    <source>
        <dbReference type="ARBA" id="ARBA00023136"/>
    </source>
</evidence>
<keyword evidence="4 6" id="KW-1133">Transmembrane helix</keyword>
<dbReference type="KEGG" id="sagl:GBS222_0332"/>
<evidence type="ECO:0000256" key="2">
    <source>
        <dbReference type="ARBA" id="ARBA00022475"/>
    </source>
</evidence>
<dbReference type="EMBL" id="QHGZ01000227">
    <property type="protein sequence ID" value="RDY77374.1"/>
    <property type="molecule type" value="Genomic_DNA"/>
</dbReference>
<feature type="transmembrane region" description="Helical" evidence="6">
    <location>
        <begin position="102"/>
        <end position="121"/>
    </location>
</feature>
<reference evidence="8" key="6">
    <citation type="submission" date="2023-05" db="EMBL/GenBank/DDBJ databases">
        <title>Cataloging the Phylogenetic Diversity of Human Bladder Bacteria.</title>
        <authorList>
            <person name="Du J."/>
        </authorList>
    </citation>
    <scope>NUCLEOTIDE SEQUENCE</scope>
    <source>
        <strain evidence="8">UMB8703</strain>
    </source>
</reference>
<keyword evidence="3 6" id="KW-0812">Transmembrane</keyword>
<dbReference type="Proteomes" id="UP000250200">
    <property type="component" value="Unassembled WGS sequence"/>
</dbReference>
<reference evidence="7 14" key="1">
    <citation type="journal article" date="2015" name="PLoS ONE">
        <title>Genomic analysis reveals the molecular basis for capsule loss in the group B streptococcus population.</title>
        <authorList>
            <consortium name="DEVANI Consortium"/>
            <person name="Rosini R."/>
            <person name="Campisi E."/>
            <person name="De Chiara M."/>
            <person name="Tettelin H."/>
            <person name="Rinaudo D."/>
            <person name="Toniolo C."/>
            <person name="Metruccio M."/>
            <person name="Guidotti S."/>
            <person name="Sorensen U.B."/>
            <person name="Kilian M."/>
            <person name="Ramirez M."/>
            <person name="Janulczyk R."/>
            <person name="Donati C."/>
            <person name="Grandi G."/>
            <person name="Margarit I."/>
        </authorList>
    </citation>
    <scope>NUCLEOTIDE SEQUENCE [LARGE SCALE GENOMIC DNA]</scope>
    <source>
        <strain evidence="7 14">ES-PW-063</strain>
    </source>
</reference>
<dbReference type="EMBL" id="LR134265">
    <property type="protein sequence ID" value="VED66212.1"/>
    <property type="molecule type" value="Genomic_DNA"/>
</dbReference>
<dbReference type="Proteomes" id="UP000035174">
    <property type="component" value="Unassembled WGS sequence"/>
</dbReference>
<dbReference type="EMBL" id="MAWT01000001">
    <property type="protein sequence ID" value="OCM72798.1"/>
    <property type="molecule type" value="Genomic_DNA"/>
</dbReference>
<dbReference type="EMBL" id="UAVB01000001">
    <property type="protein sequence ID" value="SQA17907.1"/>
    <property type="molecule type" value="Genomic_DNA"/>
</dbReference>
<dbReference type="Proteomes" id="UP000256718">
    <property type="component" value="Unassembled WGS sequence"/>
</dbReference>
<feature type="transmembrane region" description="Helical" evidence="6">
    <location>
        <begin position="42"/>
        <end position="61"/>
    </location>
</feature>
<organism evidence="12 17">
    <name type="scientific">Streptococcus agalactiae</name>
    <dbReference type="NCBI Taxonomy" id="1311"/>
    <lineage>
        <taxon>Bacteria</taxon>
        <taxon>Bacillati</taxon>
        <taxon>Bacillota</taxon>
        <taxon>Bacilli</taxon>
        <taxon>Lactobacillales</taxon>
        <taxon>Streptococcaceae</taxon>
        <taxon>Streptococcus</taxon>
    </lineage>
</organism>
<feature type="transmembrane region" description="Helical" evidence="6">
    <location>
        <begin position="68"/>
        <end position="90"/>
    </location>
</feature>
<evidence type="ECO:0000313" key="16">
    <source>
        <dbReference type="Proteomes" id="UP000250200"/>
    </source>
</evidence>
<keyword evidence="5 6" id="KW-0472">Membrane</keyword>
<gene>
    <name evidence="12" type="primary">lrgA_1</name>
    <name evidence="13" type="synonym">lrgA_2</name>
    <name evidence="9" type="ORF">AX245_02150</name>
    <name evidence="10" type="ORF">C4618_11435</name>
    <name evidence="11" type="ORF">NCTC8181_00886</name>
    <name evidence="13" type="ORF">NCTC8184_02315</name>
    <name evidence="12" type="ORF">NCTC8185_00712</name>
    <name evidence="8" type="ORF">QP229_07760</name>
    <name evidence="7" type="ORF">WA45_02465</name>
</gene>
<reference evidence="9 15" key="2">
    <citation type="journal article" date="2016" name="Sci. Rep.">
        <title>Serotype IV Streptococcus agalactiae ST-452 has arisen from large genomic recombination events between CC23 and the hypervirulent CC17 lineages.</title>
        <authorList>
            <person name="Campisi E."/>
            <person name="Rinaudo C.D."/>
            <person name="Donati C."/>
            <person name="Barucco M."/>
            <person name="Torricelli G."/>
            <person name="Edwards M.S."/>
            <person name="Baker C.J."/>
            <person name="Margarit I."/>
            <person name="Rosini R."/>
        </authorList>
    </citation>
    <scope>NUCLEOTIDE SEQUENCE [LARGE SCALE GENOMIC DNA]</scope>
    <source>
        <strain evidence="9 15">CZ-PW-140</strain>
    </source>
</reference>
<evidence type="ECO:0000313" key="9">
    <source>
        <dbReference type="EMBL" id="OCM72798.1"/>
    </source>
</evidence>
<dbReference type="EMBL" id="JASOIH010000008">
    <property type="protein sequence ID" value="MDK6899886.1"/>
    <property type="molecule type" value="Genomic_DNA"/>
</dbReference>
<dbReference type="Proteomes" id="UP000093122">
    <property type="component" value="Unassembled WGS sequence"/>
</dbReference>
<evidence type="ECO:0000256" key="4">
    <source>
        <dbReference type="ARBA" id="ARBA00022989"/>
    </source>
</evidence>
<evidence type="ECO:0000313" key="17">
    <source>
        <dbReference type="Proteomes" id="UP000254076"/>
    </source>
</evidence>
<evidence type="ECO:0000256" key="6">
    <source>
        <dbReference type="SAM" id="Phobius"/>
    </source>
</evidence>
<dbReference type="RefSeq" id="WP_000683316.1">
    <property type="nucleotide sequence ID" value="NZ_AP018935.1"/>
</dbReference>
<accession>A0A0E1EFC3</accession>
<dbReference type="AlphaFoldDB" id="A0A0E1EFC3"/>
<evidence type="ECO:0000256" key="1">
    <source>
        <dbReference type="ARBA" id="ARBA00004651"/>
    </source>
</evidence>
<name>A0A0E1EFC3_STRAG</name>
<keyword evidence="2" id="KW-1003">Cell membrane</keyword>
<protein>
    <submittedName>
        <fullName evidence="12">Antiholin-like protein LrgA</fullName>
    </submittedName>
    <submittedName>
        <fullName evidence="8">CidA/LrgA family protein</fullName>
    </submittedName>
    <submittedName>
        <fullName evidence="7">Murein hydrolase transporter LrgA</fullName>
    </submittedName>
</protein>
<reference evidence="16 17" key="4">
    <citation type="submission" date="2018-06" db="EMBL/GenBank/DDBJ databases">
        <authorList>
            <consortium name="Pathogen Informatics"/>
            <person name="Doyle S."/>
        </authorList>
    </citation>
    <scope>NUCLEOTIDE SEQUENCE [LARGE SCALE GENOMIC DNA]</scope>
    <source>
        <strain evidence="11 16">NCTC8181</strain>
        <strain evidence="12 17">NCTC8185</strain>
    </source>
</reference>
<feature type="transmembrane region" description="Helical" evidence="6">
    <location>
        <begin position="16"/>
        <end position="36"/>
    </location>
</feature>
<evidence type="ECO:0000313" key="12">
    <source>
        <dbReference type="EMBL" id="SUN13511.1"/>
    </source>
</evidence>
<reference evidence="10 18" key="3">
    <citation type="journal article" date="2018" name="Emerg. Microbes Infect.">
        <title>Phenotypic and molecular analysis of nontypeable Group B streptococci: identification of cps2a and hybrid cps2a/cps5 Group B streptococcal capsule gene clusters.</title>
        <authorList>
            <person name="Alhhazmi A."/>
            <person name="Tyrrell G.J."/>
        </authorList>
    </citation>
    <scope>NUCLEOTIDE SEQUENCE [LARGE SCALE GENOMIC DNA]</scope>
    <source>
        <strain evidence="10 18">PLGBS17</strain>
    </source>
</reference>
<dbReference type="Proteomes" id="UP001230629">
    <property type="component" value="Unassembled WGS sequence"/>
</dbReference>
<evidence type="ECO:0000313" key="7">
    <source>
        <dbReference type="EMBL" id="KLJ30431.1"/>
    </source>
</evidence>
<evidence type="ECO:0000313" key="10">
    <source>
        <dbReference type="EMBL" id="RDY77374.1"/>
    </source>
</evidence>
<dbReference type="PANTHER" id="PTHR33931">
    <property type="entry name" value="HOLIN-LIKE PROTEIN CIDA-RELATED"/>
    <property type="match status" value="1"/>
</dbReference>
<evidence type="ECO:0000313" key="14">
    <source>
        <dbReference type="Proteomes" id="UP000035174"/>
    </source>
</evidence>
<evidence type="ECO:0000256" key="3">
    <source>
        <dbReference type="ARBA" id="ARBA00022692"/>
    </source>
</evidence>
<dbReference type="KEGG" id="sagc:DN94_01995"/>
<dbReference type="GO" id="GO:0005886">
    <property type="term" value="C:plasma membrane"/>
    <property type="evidence" value="ECO:0007669"/>
    <property type="project" value="UniProtKB-SubCell"/>
</dbReference>
<evidence type="ECO:0000313" key="15">
    <source>
        <dbReference type="Proteomes" id="UP000093122"/>
    </source>
</evidence>
<dbReference type="PANTHER" id="PTHR33931:SF4">
    <property type="entry name" value="ANTIHOLIN-LIKE PROTEIN LRGA"/>
    <property type="match status" value="1"/>
</dbReference>
<reference evidence="13 19" key="5">
    <citation type="submission" date="2018-12" db="EMBL/GenBank/DDBJ databases">
        <authorList>
            <consortium name="Pathogen Informatics"/>
        </authorList>
    </citation>
    <scope>NUCLEOTIDE SEQUENCE [LARGE SCALE GENOMIC DNA]</scope>
    <source>
        <strain evidence="13 19">NCTC8184</strain>
    </source>
</reference>
<dbReference type="EMBL" id="UHEQ01000004">
    <property type="protein sequence ID" value="SUN13511.1"/>
    <property type="molecule type" value="Genomic_DNA"/>
</dbReference>
<dbReference type="KEGG" id="sagg:EN73_01200"/>
<dbReference type="InterPro" id="IPR005538">
    <property type="entry name" value="LrgA/CidA"/>
</dbReference>
<dbReference type="EMBL" id="LCVB01000015">
    <property type="protein sequence ID" value="KLJ30431.1"/>
    <property type="molecule type" value="Genomic_DNA"/>
</dbReference>
<proteinExistence type="predicted"/>
<dbReference type="Pfam" id="PF03788">
    <property type="entry name" value="LrgA"/>
    <property type="match status" value="1"/>
</dbReference>
<evidence type="ECO:0000313" key="13">
    <source>
        <dbReference type="EMBL" id="VED66212.1"/>
    </source>
</evidence>
<evidence type="ECO:0000313" key="11">
    <source>
        <dbReference type="EMBL" id="SQA17907.1"/>
    </source>
</evidence>
<dbReference type="GO" id="GO:0016787">
    <property type="term" value="F:hydrolase activity"/>
    <property type="evidence" value="ECO:0007669"/>
    <property type="project" value="UniProtKB-KW"/>
</dbReference>